<comment type="caution">
    <text evidence="6">The sequence shown here is derived from an EMBL/GenBank/DDBJ whole genome shotgun (WGS) entry which is preliminary data.</text>
</comment>
<dbReference type="OrthoDB" id="1922221at2759"/>
<evidence type="ECO:0000256" key="3">
    <source>
        <dbReference type="RuleBase" id="RU365026"/>
    </source>
</evidence>
<dbReference type="PANTHER" id="PTHR12542">
    <property type="entry name" value="EXOCYST COMPLEX PROTEIN EXO70"/>
    <property type="match status" value="1"/>
</dbReference>
<proteinExistence type="inferred from homology"/>
<dbReference type="GO" id="GO:0015031">
    <property type="term" value="P:protein transport"/>
    <property type="evidence" value="ECO:0007669"/>
    <property type="project" value="UniProtKB-KW"/>
</dbReference>
<keyword evidence="3" id="KW-0268">Exocytosis</keyword>
<dbReference type="Proteomes" id="UP000289738">
    <property type="component" value="Chromosome B07"/>
</dbReference>
<dbReference type="SMR" id="A0A444YB47"/>
<reference evidence="6 7" key="1">
    <citation type="submission" date="2019-01" db="EMBL/GenBank/DDBJ databases">
        <title>Sequencing of cultivated peanut Arachis hypogaea provides insights into genome evolution and oil improvement.</title>
        <authorList>
            <person name="Chen X."/>
        </authorList>
    </citation>
    <scope>NUCLEOTIDE SEQUENCE [LARGE SCALE GENOMIC DNA]</scope>
    <source>
        <strain evidence="7">cv. Fuhuasheng</strain>
        <tissue evidence="6">Leaves</tissue>
    </source>
</reference>
<dbReference type="PANTHER" id="PTHR12542:SF180">
    <property type="entry name" value="EXOCYST SUBUNIT EXO70 FAMILY PROTEIN"/>
    <property type="match status" value="1"/>
</dbReference>
<dbReference type="GO" id="GO:0006887">
    <property type="term" value="P:exocytosis"/>
    <property type="evidence" value="ECO:0007669"/>
    <property type="project" value="UniProtKB-KW"/>
</dbReference>
<comment type="similarity">
    <text evidence="1 3">Belongs to the EXO70 family.</text>
</comment>
<dbReference type="Gramene" id="arahy.Tifrunner.gnm2.ann2.Ah17g182800.1">
    <property type="protein sequence ID" value="arahy.Tifrunner.gnm2.ann2.Ah17g182800.1-CDS-1"/>
    <property type="gene ID" value="arahy.Tifrunner.gnm2.ann2.Ah17g182800"/>
</dbReference>
<feature type="region of interest" description="Disordered" evidence="4">
    <location>
        <begin position="1"/>
        <end position="45"/>
    </location>
</feature>
<dbReference type="SUPFAM" id="SSF74788">
    <property type="entry name" value="Cullin repeat-like"/>
    <property type="match status" value="1"/>
</dbReference>
<feature type="domain" description="Exocyst complex subunit Exo70 C-terminal" evidence="5">
    <location>
        <begin position="178"/>
        <end position="537"/>
    </location>
</feature>
<keyword evidence="7" id="KW-1185">Reference proteome</keyword>
<organism evidence="6 7">
    <name type="scientific">Arachis hypogaea</name>
    <name type="common">Peanut</name>
    <dbReference type="NCBI Taxonomy" id="3818"/>
    <lineage>
        <taxon>Eukaryota</taxon>
        <taxon>Viridiplantae</taxon>
        <taxon>Streptophyta</taxon>
        <taxon>Embryophyta</taxon>
        <taxon>Tracheophyta</taxon>
        <taxon>Spermatophyta</taxon>
        <taxon>Magnoliopsida</taxon>
        <taxon>eudicotyledons</taxon>
        <taxon>Gunneridae</taxon>
        <taxon>Pentapetalae</taxon>
        <taxon>rosids</taxon>
        <taxon>fabids</taxon>
        <taxon>Fabales</taxon>
        <taxon>Fabaceae</taxon>
        <taxon>Papilionoideae</taxon>
        <taxon>50 kb inversion clade</taxon>
        <taxon>dalbergioids sensu lato</taxon>
        <taxon>Dalbergieae</taxon>
        <taxon>Pterocarpus clade</taxon>
        <taxon>Arachis</taxon>
    </lineage>
</organism>
<evidence type="ECO:0000256" key="2">
    <source>
        <dbReference type="ARBA" id="ARBA00022448"/>
    </source>
</evidence>
<evidence type="ECO:0000259" key="5">
    <source>
        <dbReference type="Pfam" id="PF03081"/>
    </source>
</evidence>
<dbReference type="InterPro" id="IPR046364">
    <property type="entry name" value="Exo70_C"/>
</dbReference>
<feature type="compositionally biased region" description="Polar residues" evidence="4">
    <location>
        <begin position="1"/>
        <end position="19"/>
    </location>
</feature>
<evidence type="ECO:0000313" key="7">
    <source>
        <dbReference type="Proteomes" id="UP000289738"/>
    </source>
</evidence>
<dbReference type="EMBL" id="SDMP01000017">
    <property type="protein sequence ID" value="RYQ99133.1"/>
    <property type="molecule type" value="Genomic_DNA"/>
</dbReference>
<dbReference type="AlphaFoldDB" id="A0A444YB47"/>
<name>A0A444YB47_ARAHY</name>
<dbReference type="InterPro" id="IPR016159">
    <property type="entry name" value="Cullin_repeat-like_dom_sf"/>
</dbReference>
<feature type="compositionally biased region" description="Acidic residues" evidence="4">
    <location>
        <begin position="20"/>
        <end position="34"/>
    </location>
</feature>
<dbReference type="Pfam" id="PF03081">
    <property type="entry name" value="Exo70_C"/>
    <property type="match status" value="1"/>
</dbReference>
<dbReference type="GO" id="GO:0005546">
    <property type="term" value="F:phosphatidylinositol-4,5-bisphosphate binding"/>
    <property type="evidence" value="ECO:0007669"/>
    <property type="project" value="InterPro"/>
</dbReference>
<dbReference type="InterPro" id="IPR004140">
    <property type="entry name" value="Exo70"/>
</dbReference>
<sequence>MDSNSPEVVQVNSGSQMDVDSQEQEEDMQVDSDEAVQQANSESQEAKTDIALIMPTLTAYMNVIRTNNSTVIDAIHNYLGQYLQSEEIDDLDFMEHISIDASNLVINAIHPDMIDNLHKEVKMMLEAGFDRECCNEYSKFRTKCLGSYLSYMKTLQPQLEFEENAKKGTKFFNHEIREWTKVSNVIVRVLLPSERTLCQRAFLRYTEAKNLALMEVCRPLLIRILDSAVKHAVELARSNKIEYFSRISRVFKAFHDLIPEIESLFPSPEPLGDSIRNEVINTRKRLGKATMDILERLEDWIYKENEMASFYGGLYPIISWDVMNCLGEICEAWTVIGLEKVLEEIPMVSDGEGTASCSSFSVQFDRIIEMLNSHVEIESKKYTDPAEGYIFMMNSQRYIQQKIIECQSKMSTILLMMNGAIDENNAKARQNLEDYRGSSWDEVIGLLKQGDGDEPNEVESMKENLKLFNVQFKEICRVQSTWFVLDDELRKEIRETIEEILLPSYGTFIGKFQKVLGSDADRYIEYSMYDIDALLNDLFRGGS</sequence>
<evidence type="ECO:0000313" key="6">
    <source>
        <dbReference type="EMBL" id="RYQ99133.1"/>
    </source>
</evidence>
<protein>
    <recommendedName>
        <fullName evidence="3">Exocyst subunit Exo70 family protein</fullName>
    </recommendedName>
</protein>
<evidence type="ECO:0000256" key="4">
    <source>
        <dbReference type="SAM" id="MobiDB-lite"/>
    </source>
</evidence>
<comment type="function">
    <text evidence="3">Component of the exocyst complex.</text>
</comment>
<keyword evidence="2 3" id="KW-0813">Transport</keyword>
<evidence type="ECO:0000256" key="1">
    <source>
        <dbReference type="ARBA" id="ARBA00006756"/>
    </source>
</evidence>
<accession>A0A444YB47</accession>
<gene>
    <name evidence="6" type="ORF">Ahy_B07g087010</name>
</gene>
<keyword evidence="3" id="KW-0653">Protein transport</keyword>
<dbReference type="GO" id="GO:0000145">
    <property type="term" value="C:exocyst"/>
    <property type="evidence" value="ECO:0007669"/>
    <property type="project" value="InterPro"/>
</dbReference>
<dbReference type="Gene3D" id="1.20.1280.170">
    <property type="entry name" value="Exocyst complex component Exo70"/>
    <property type="match status" value="1"/>
</dbReference>
<dbReference type="STRING" id="3818.A0A444YB47"/>